<keyword evidence="5 9" id="KW-0067">ATP-binding</keyword>
<dbReference type="InterPro" id="IPR001412">
    <property type="entry name" value="aa-tRNA-synth_I_CS"/>
</dbReference>
<dbReference type="InterPro" id="IPR002306">
    <property type="entry name" value="Trp-tRNA-ligase"/>
</dbReference>
<dbReference type="NCBIfam" id="TIGR00233">
    <property type="entry name" value="trpS"/>
    <property type="match status" value="1"/>
</dbReference>
<organism evidence="10 11">
    <name type="scientific">Tumebacillus lipolyticus</name>
    <dbReference type="NCBI Taxonomy" id="1280370"/>
    <lineage>
        <taxon>Bacteria</taxon>
        <taxon>Bacillati</taxon>
        <taxon>Bacillota</taxon>
        <taxon>Bacilli</taxon>
        <taxon>Bacillales</taxon>
        <taxon>Alicyclobacillaceae</taxon>
        <taxon>Tumebacillus</taxon>
    </lineage>
</organism>
<dbReference type="PRINTS" id="PR01039">
    <property type="entry name" value="TRNASYNTHTRP"/>
</dbReference>
<dbReference type="Pfam" id="PF00579">
    <property type="entry name" value="tRNA-synt_1b"/>
    <property type="match status" value="1"/>
</dbReference>
<protein>
    <recommendedName>
        <fullName evidence="2 8">Tryptophan--tRNA ligase</fullName>
        <ecNumber evidence="2 8">6.1.1.2</ecNumber>
    </recommendedName>
</protein>
<sequence length="337" mass="37374">MANQQTQQKQIVTSGIRPTGELHLGNYYGALLNLTRLQDQYDAYFFIVDLHSLTTHPNSADLRRNLIGVARDYVAAGLDPEKCALYAQSSISDLIGELHTYLSMVMPLGELLRCPTFKEKAKKHPDNINYGLVGYPVLMAADILIHKGTLVPVGEDQVVHLEMARTIVRRFQQIYGDLFPEPQPLIENAVRIPALSGQGKMSKSDARDSYISMRDESDQIQAKVKKAYSDPARVYKHQPGHPTIEGCNIYHLHSFFTEADLLDGLAAQCQQAAIGCADCKHHLATSLTSIVEPFRERRAQVSDDDVVDILTIGGQKARASAELVLAEVRSAMGLRTF</sequence>
<dbReference type="InterPro" id="IPR014729">
    <property type="entry name" value="Rossmann-like_a/b/a_fold"/>
</dbReference>
<dbReference type="InterPro" id="IPR002305">
    <property type="entry name" value="aa-tRNA-synth_Ic"/>
</dbReference>
<evidence type="ECO:0000256" key="4">
    <source>
        <dbReference type="ARBA" id="ARBA00022741"/>
    </source>
</evidence>
<proteinExistence type="inferred from homology"/>
<dbReference type="InterPro" id="IPR050203">
    <property type="entry name" value="Trp-tRNA_synthetase"/>
</dbReference>
<evidence type="ECO:0000256" key="1">
    <source>
        <dbReference type="ARBA" id="ARBA00005594"/>
    </source>
</evidence>
<evidence type="ECO:0000313" key="11">
    <source>
        <dbReference type="Proteomes" id="UP001597343"/>
    </source>
</evidence>
<dbReference type="PANTHER" id="PTHR43766">
    <property type="entry name" value="TRYPTOPHAN--TRNA LIGASE, MITOCHONDRIAL"/>
    <property type="match status" value="1"/>
</dbReference>
<comment type="caution">
    <text evidence="10">The sequence shown here is derived from an EMBL/GenBank/DDBJ whole genome shotgun (WGS) entry which is preliminary data.</text>
</comment>
<dbReference type="Gene3D" id="3.40.50.620">
    <property type="entry name" value="HUPs"/>
    <property type="match status" value="1"/>
</dbReference>
<name>A0ABW4ZXP4_9BACL</name>
<dbReference type="CDD" id="cd00806">
    <property type="entry name" value="TrpRS_core"/>
    <property type="match status" value="1"/>
</dbReference>
<evidence type="ECO:0000256" key="2">
    <source>
        <dbReference type="ARBA" id="ARBA00013161"/>
    </source>
</evidence>
<evidence type="ECO:0000313" key="10">
    <source>
        <dbReference type="EMBL" id="MFD2170783.1"/>
    </source>
</evidence>
<evidence type="ECO:0000256" key="3">
    <source>
        <dbReference type="ARBA" id="ARBA00022598"/>
    </source>
</evidence>
<evidence type="ECO:0000256" key="8">
    <source>
        <dbReference type="NCBIfam" id="TIGR00233"/>
    </source>
</evidence>
<dbReference type="SUPFAM" id="SSF52374">
    <property type="entry name" value="Nucleotidylyl transferase"/>
    <property type="match status" value="1"/>
</dbReference>
<dbReference type="RefSeq" id="WP_386047076.1">
    <property type="nucleotide sequence ID" value="NZ_JBHUIO010000007.1"/>
</dbReference>
<keyword evidence="7 9" id="KW-0030">Aminoacyl-tRNA synthetase</keyword>
<keyword evidence="3 9" id="KW-0436">Ligase</keyword>
<keyword evidence="6 9" id="KW-0648">Protein biosynthesis</keyword>
<dbReference type="Proteomes" id="UP001597343">
    <property type="component" value="Unassembled WGS sequence"/>
</dbReference>
<keyword evidence="4 9" id="KW-0547">Nucleotide-binding</keyword>
<comment type="similarity">
    <text evidence="1 9">Belongs to the class-I aminoacyl-tRNA synthetase family.</text>
</comment>
<dbReference type="EMBL" id="JBHUIO010000007">
    <property type="protein sequence ID" value="MFD2170783.1"/>
    <property type="molecule type" value="Genomic_DNA"/>
</dbReference>
<dbReference type="PROSITE" id="PS00178">
    <property type="entry name" value="AA_TRNA_LIGASE_I"/>
    <property type="match status" value="1"/>
</dbReference>
<dbReference type="GO" id="GO:0004830">
    <property type="term" value="F:tryptophan-tRNA ligase activity"/>
    <property type="evidence" value="ECO:0007669"/>
    <property type="project" value="UniProtKB-EC"/>
</dbReference>
<evidence type="ECO:0000256" key="5">
    <source>
        <dbReference type="ARBA" id="ARBA00022840"/>
    </source>
</evidence>
<keyword evidence="11" id="KW-1185">Reference proteome</keyword>
<dbReference type="EC" id="6.1.1.2" evidence="2 8"/>
<dbReference type="PANTHER" id="PTHR43766:SF1">
    <property type="entry name" value="TRYPTOPHAN--TRNA LIGASE, MITOCHONDRIAL"/>
    <property type="match status" value="1"/>
</dbReference>
<accession>A0ABW4ZXP4</accession>
<evidence type="ECO:0000256" key="9">
    <source>
        <dbReference type="RuleBase" id="RU363036"/>
    </source>
</evidence>
<evidence type="ECO:0000256" key="7">
    <source>
        <dbReference type="ARBA" id="ARBA00023146"/>
    </source>
</evidence>
<gene>
    <name evidence="10" type="primary">trpS</name>
    <name evidence="10" type="ORF">ACFSOY_12330</name>
</gene>
<reference evidence="11" key="1">
    <citation type="journal article" date="2019" name="Int. J. Syst. Evol. Microbiol.">
        <title>The Global Catalogue of Microorganisms (GCM) 10K type strain sequencing project: providing services to taxonomists for standard genome sequencing and annotation.</title>
        <authorList>
            <consortium name="The Broad Institute Genomics Platform"/>
            <consortium name="The Broad Institute Genome Sequencing Center for Infectious Disease"/>
            <person name="Wu L."/>
            <person name="Ma J."/>
        </authorList>
    </citation>
    <scope>NUCLEOTIDE SEQUENCE [LARGE SCALE GENOMIC DNA]</scope>
    <source>
        <strain evidence="11">CGMCC 1.13574</strain>
    </source>
</reference>
<dbReference type="Gene3D" id="1.10.240.10">
    <property type="entry name" value="Tyrosyl-Transfer RNA Synthetase"/>
    <property type="match status" value="1"/>
</dbReference>
<evidence type="ECO:0000256" key="6">
    <source>
        <dbReference type="ARBA" id="ARBA00022917"/>
    </source>
</evidence>